<name>A0AAV2AQ21_9ARAC</name>
<dbReference type="EMBL" id="CAXIEN010000196">
    <property type="protein sequence ID" value="CAL1285845.1"/>
    <property type="molecule type" value="Genomic_DNA"/>
</dbReference>
<evidence type="ECO:0000313" key="3">
    <source>
        <dbReference type="EMBL" id="CAL1285845.1"/>
    </source>
</evidence>
<dbReference type="SMART" id="SM00028">
    <property type="entry name" value="TPR"/>
    <property type="match status" value="3"/>
</dbReference>
<dbReference type="GO" id="GO:0005829">
    <property type="term" value="C:cytosol"/>
    <property type="evidence" value="ECO:0007669"/>
    <property type="project" value="TreeGrafter"/>
</dbReference>
<dbReference type="PANTHER" id="PTHR46035">
    <property type="entry name" value="TETRATRICOPEPTIDE REPEAT PROTEIN 4"/>
    <property type="match status" value="1"/>
</dbReference>
<organism evidence="3 4">
    <name type="scientific">Larinioides sclopetarius</name>
    <dbReference type="NCBI Taxonomy" id="280406"/>
    <lineage>
        <taxon>Eukaryota</taxon>
        <taxon>Metazoa</taxon>
        <taxon>Ecdysozoa</taxon>
        <taxon>Arthropoda</taxon>
        <taxon>Chelicerata</taxon>
        <taxon>Arachnida</taxon>
        <taxon>Araneae</taxon>
        <taxon>Araneomorphae</taxon>
        <taxon>Entelegynae</taxon>
        <taxon>Araneoidea</taxon>
        <taxon>Araneidae</taxon>
        <taxon>Larinioides</taxon>
    </lineage>
</organism>
<protein>
    <recommendedName>
        <fullName evidence="5">Tetratricopeptide repeat protein 4</fullName>
    </recommendedName>
</protein>
<dbReference type="PANTHER" id="PTHR46035:SF1">
    <property type="entry name" value="TETRATRICOPEPTIDE REPEAT PROTEIN 4"/>
    <property type="match status" value="1"/>
</dbReference>
<dbReference type="InterPro" id="IPR019734">
    <property type="entry name" value="TPR_rpt"/>
</dbReference>
<dbReference type="PROSITE" id="PS50005">
    <property type="entry name" value="TPR"/>
    <property type="match status" value="1"/>
</dbReference>
<keyword evidence="1" id="KW-0802">TPR repeat</keyword>
<dbReference type="GO" id="GO:0030544">
    <property type="term" value="F:Hsp70 protein binding"/>
    <property type="evidence" value="ECO:0007669"/>
    <property type="project" value="TreeGrafter"/>
</dbReference>
<dbReference type="AlphaFoldDB" id="A0AAV2AQ21"/>
<dbReference type="InterPro" id="IPR011990">
    <property type="entry name" value="TPR-like_helical_dom_sf"/>
</dbReference>
<reference evidence="3 4" key="1">
    <citation type="submission" date="2024-04" db="EMBL/GenBank/DDBJ databases">
        <authorList>
            <person name="Rising A."/>
            <person name="Reimegard J."/>
            <person name="Sonavane S."/>
            <person name="Akerstrom W."/>
            <person name="Nylinder S."/>
            <person name="Hedman E."/>
            <person name="Kallberg Y."/>
        </authorList>
    </citation>
    <scope>NUCLEOTIDE SEQUENCE [LARGE SCALE GENOMIC DNA]</scope>
</reference>
<gene>
    <name evidence="3" type="ORF">LARSCL_LOCUS13949</name>
</gene>
<feature type="region of interest" description="Disordered" evidence="2">
    <location>
        <begin position="172"/>
        <end position="191"/>
    </location>
</feature>
<proteinExistence type="predicted"/>
<dbReference type="Proteomes" id="UP001497382">
    <property type="component" value="Unassembled WGS sequence"/>
</dbReference>
<sequence>METHPVFRTQPLKEGEELPPLIEALQNLKYDPEENTAEELAEAYKFDGNENFRRKKYRWAVDNYTKALEIKCKNDILNAQLYANRATANYYIGNYKKALRDSEESRKLKPDHSKALHRGALCCFQLQEWSDCIAWCDEGLNVSPDDKTLVELKNKAEEEKFIYVNVQLSAENCPEKQKKSSCSGNQEEERA</sequence>
<keyword evidence="4" id="KW-1185">Reference proteome</keyword>
<comment type="caution">
    <text evidence="3">The sequence shown here is derived from an EMBL/GenBank/DDBJ whole genome shotgun (WGS) entry which is preliminary data.</text>
</comment>
<dbReference type="SUPFAM" id="SSF48452">
    <property type="entry name" value="TPR-like"/>
    <property type="match status" value="1"/>
</dbReference>
<dbReference type="GO" id="GO:0005634">
    <property type="term" value="C:nucleus"/>
    <property type="evidence" value="ECO:0007669"/>
    <property type="project" value="TreeGrafter"/>
</dbReference>
<evidence type="ECO:0000256" key="2">
    <source>
        <dbReference type="SAM" id="MobiDB-lite"/>
    </source>
</evidence>
<evidence type="ECO:0008006" key="5">
    <source>
        <dbReference type="Google" id="ProtNLM"/>
    </source>
</evidence>
<dbReference type="GO" id="GO:0051879">
    <property type="term" value="F:Hsp90 protein binding"/>
    <property type="evidence" value="ECO:0007669"/>
    <property type="project" value="TreeGrafter"/>
</dbReference>
<dbReference type="Gene3D" id="1.25.40.10">
    <property type="entry name" value="Tetratricopeptide repeat domain"/>
    <property type="match status" value="1"/>
</dbReference>
<accession>A0AAV2AQ21</accession>
<evidence type="ECO:0000313" key="4">
    <source>
        <dbReference type="Proteomes" id="UP001497382"/>
    </source>
</evidence>
<feature type="repeat" description="TPR" evidence="1">
    <location>
        <begin position="79"/>
        <end position="112"/>
    </location>
</feature>
<evidence type="ECO:0000256" key="1">
    <source>
        <dbReference type="PROSITE-ProRule" id="PRU00339"/>
    </source>
</evidence>
<dbReference type="GO" id="GO:0006457">
    <property type="term" value="P:protein folding"/>
    <property type="evidence" value="ECO:0007669"/>
    <property type="project" value="TreeGrafter"/>
</dbReference>